<dbReference type="EMBL" id="CP003630">
    <property type="protein sequence ID" value="AFZ17255.1"/>
    <property type="molecule type" value="Genomic_DNA"/>
</dbReference>
<feature type="compositionally biased region" description="Polar residues" evidence="1">
    <location>
        <begin position="207"/>
        <end position="222"/>
    </location>
</feature>
<dbReference type="HOGENOM" id="CLU_996823_0_0_3"/>
<keyword evidence="4" id="KW-1185">Reference proteome</keyword>
<evidence type="ECO:0000256" key="2">
    <source>
        <dbReference type="SAM" id="Phobius"/>
    </source>
</evidence>
<gene>
    <name evidence="3" type="ORF">Mic7113_1371</name>
</gene>
<dbReference type="InterPro" id="IPR025325">
    <property type="entry name" value="DUF4231"/>
</dbReference>
<dbReference type="AlphaFoldDB" id="K9WA36"/>
<dbReference type="eggNOG" id="COG3772">
    <property type="taxonomic scope" value="Bacteria"/>
</dbReference>
<dbReference type="PATRIC" id="fig|1173027.3.peg.1516"/>
<reference evidence="3 4" key="1">
    <citation type="submission" date="2012-06" db="EMBL/GenBank/DDBJ databases">
        <title>Finished chromosome of genome of Microcoleus sp. PCC 7113.</title>
        <authorList>
            <consortium name="US DOE Joint Genome Institute"/>
            <person name="Gugger M."/>
            <person name="Coursin T."/>
            <person name="Rippka R."/>
            <person name="Tandeau De Marsac N."/>
            <person name="Huntemann M."/>
            <person name="Wei C.-L."/>
            <person name="Han J."/>
            <person name="Detter J.C."/>
            <person name="Han C."/>
            <person name="Tapia R."/>
            <person name="Chen A."/>
            <person name="Kyrpides N."/>
            <person name="Mavromatis K."/>
            <person name="Markowitz V."/>
            <person name="Szeto E."/>
            <person name="Ivanova N."/>
            <person name="Pagani I."/>
            <person name="Pati A."/>
            <person name="Goodwin L."/>
            <person name="Nordberg H.P."/>
            <person name="Cantor M.N."/>
            <person name="Hua S.X."/>
            <person name="Woyke T."/>
            <person name="Kerfeld C.A."/>
        </authorList>
    </citation>
    <scope>NUCLEOTIDE SEQUENCE [LARGE SCALE GENOMIC DNA]</scope>
    <source>
        <strain evidence="3 4">PCC 7113</strain>
    </source>
</reference>
<evidence type="ECO:0000313" key="4">
    <source>
        <dbReference type="Proteomes" id="UP000010471"/>
    </source>
</evidence>
<feature type="transmembrane region" description="Helical" evidence="2">
    <location>
        <begin position="87"/>
        <end position="109"/>
    </location>
</feature>
<protein>
    <recommendedName>
        <fullName evidence="5">DUF4231 domain-containing protein</fullName>
    </recommendedName>
</protein>
<keyword evidence="2" id="KW-1133">Transmembrane helix</keyword>
<keyword evidence="2" id="KW-0472">Membrane</keyword>
<proteinExistence type="predicted"/>
<feature type="compositionally biased region" description="Polar residues" evidence="1">
    <location>
        <begin position="270"/>
        <end position="279"/>
    </location>
</feature>
<dbReference type="RefSeq" id="WP_015181415.1">
    <property type="nucleotide sequence ID" value="NC_019738.1"/>
</dbReference>
<feature type="region of interest" description="Disordered" evidence="1">
    <location>
        <begin position="200"/>
        <end position="279"/>
    </location>
</feature>
<evidence type="ECO:0008006" key="5">
    <source>
        <dbReference type="Google" id="ProtNLM"/>
    </source>
</evidence>
<dbReference type="OrthoDB" id="463467at2"/>
<accession>K9WA36</accession>
<evidence type="ECO:0000256" key="1">
    <source>
        <dbReference type="SAM" id="MobiDB-lite"/>
    </source>
</evidence>
<feature type="transmembrane region" description="Helical" evidence="2">
    <location>
        <begin position="56"/>
        <end position="75"/>
    </location>
</feature>
<evidence type="ECO:0000313" key="3">
    <source>
        <dbReference type="EMBL" id="AFZ17255.1"/>
    </source>
</evidence>
<organism evidence="3 4">
    <name type="scientific">Allocoleopsis franciscana PCC 7113</name>
    <dbReference type="NCBI Taxonomy" id="1173027"/>
    <lineage>
        <taxon>Bacteria</taxon>
        <taxon>Bacillati</taxon>
        <taxon>Cyanobacteriota</taxon>
        <taxon>Cyanophyceae</taxon>
        <taxon>Coleofasciculales</taxon>
        <taxon>Coleofasciculaceae</taxon>
        <taxon>Allocoleopsis</taxon>
        <taxon>Allocoleopsis franciscana</taxon>
    </lineage>
</organism>
<dbReference type="Pfam" id="PF14015">
    <property type="entry name" value="DUF4231"/>
    <property type="match status" value="1"/>
</dbReference>
<feature type="compositionally biased region" description="Polar residues" evidence="1">
    <location>
        <begin position="239"/>
        <end position="263"/>
    </location>
</feature>
<dbReference type="KEGG" id="mic:Mic7113_1371"/>
<dbReference type="STRING" id="1173027.Mic7113_1371"/>
<sequence length="279" mass="31049">MAKKNTYNDYLKQEMSELIEEIELPSLQKRFMKSRWLDQVLWLEGRATKSRSRHNSLRLITIIGGVLVPAVVSANSGNISQQNLKHLLGWTAFGLSQAVAISAAVEEFFHFGENYRRYRNTAENMKIQGWQFFQLTGPYKDAKNHSEAYPTFASNVENIIQQDVEGYISQAVESDTEIKAATQAVMAQNIALANIRLSEHLQPPPSATNTELSPHSTAQTHQPSPPVVLLKEDKVELVTSDSIPHTQLESNNNLDNKDSSIPSLSPPLVANSSPGVEPK</sequence>
<dbReference type="Proteomes" id="UP000010471">
    <property type="component" value="Chromosome"/>
</dbReference>
<dbReference type="NCBIfam" id="NF033634">
    <property type="entry name" value="SLATT_1"/>
    <property type="match status" value="1"/>
</dbReference>
<name>K9WA36_9CYAN</name>
<keyword evidence="2" id="KW-0812">Transmembrane</keyword>